<accession>A0A7K6KNW2</accession>
<organism evidence="2 3">
    <name type="scientific">Oreocharis arfaki</name>
    <name type="common">tit berrypecker</name>
    <dbReference type="NCBI Taxonomy" id="979223"/>
    <lineage>
        <taxon>Eukaryota</taxon>
        <taxon>Metazoa</taxon>
        <taxon>Chordata</taxon>
        <taxon>Craniata</taxon>
        <taxon>Vertebrata</taxon>
        <taxon>Euteleostomi</taxon>
        <taxon>Archelosauria</taxon>
        <taxon>Archosauria</taxon>
        <taxon>Dinosauria</taxon>
        <taxon>Saurischia</taxon>
        <taxon>Theropoda</taxon>
        <taxon>Coelurosauria</taxon>
        <taxon>Aves</taxon>
        <taxon>Neognathae</taxon>
        <taxon>Neoaves</taxon>
        <taxon>Telluraves</taxon>
        <taxon>Australaves</taxon>
        <taxon>Passeriformes</taxon>
        <taxon>Passeroidea</taxon>
        <taxon>Paramythiidae</taxon>
        <taxon>Oreocharis</taxon>
    </lineage>
</organism>
<evidence type="ECO:0000313" key="2">
    <source>
        <dbReference type="EMBL" id="NWW14340.1"/>
    </source>
</evidence>
<protein>
    <submittedName>
        <fullName evidence="2">ENR1 protein</fullName>
    </submittedName>
</protein>
<proteinExistence type="predicted"/>
<dbReference type="EMBL" id="VZRR01014156">
    <property type="protein sequence ID" value="NWW14339.1"/>
    <property type="molecule type" value="Genomic_DNA"/>
</dbReference>
<feature type="non-terminal residue" evidence="2">
    <location>
        <position position="1"/>
    </location>
</feature>
<gene>
    <name evidence="2" type="primary">Erv31_1</name>
    <name evidence="1" type="synonym">Erv31_2</name>
    <name evidence="2" type="ORF">OREARF_R15017</name>
    <name evidence="1" type="ORF">OREARF_R15018</name>
</gene>
<feature type="non-terminal residue" evidence="2">
    <location>
        <position position="87"/>
    </location>
</feature>
<evidence type="ECO:0000313" key="1">
    <source>
        <dbReference type="EMBL" id="NWW14339.1"/>
    </source>
</evidence>
<dbReference type="Proteomes" id="UP000542358">
    <property type="component" value="Unassembled WGS sequence"/>
</dbReference>
<comment type="caution">
    <text evidence="2">The sequence shown here is derived from an EMBL/GenBank/DDBJ whole genome shotgun (WGS) entry which is preliminary data.</text>
</comment>
<name>A0A7K6KNW2_9PASE</name>
<sequence length="87" mass="9950">IPIERLYLCAKTNVDTVSEIPQVPNFWGHIQNVEVEWWAPDGLYWICGKKTYSRLPSNWGEICTLGVIQPFFFLLIKQDGADLGVPL</sequence>
<reference evidence="2 3" key="1">
    <citation type="submission" date="2019-09" db="EMBL/GenBank/DDBJ databases">
        <title>Bird 10,000 Genomes (B10K) Project - Family phase.</title>
        <authorList>
            <person name="Zhang G."/>
        </authorList>
    </citation>
    <scope>NUCLEOTIDE SEQUENCE [LARGE SCALE GENOMIC DNA]</scope>
    <source>
        <strain evidence="2">B10K-DU-029-42</strain>
        <tissue evidence="2">Muscle</tissue>
    </source>
</reference>
<dbReference type="AlphaFoldDB" id="A0A7K6KNW2"/>
<dbReference type="EMBL" id="VZRR01014156">
    <property type="protein sequence ID" value="NWW14340.1"/>
    <property type="molecule type" value="Genomic_DNA"/>
</dbReference>
<keyword evidence="3" id="KW-1185">Reference proteome</keyword>
<evidence type="ECO:0000313" key="3">
    <source>
        <dbReference type="Proteomes" id="UP000542358"/>
    </source>
</evidence>